<dbReference type="Proteomes" id="UP000635278">
    <property type="component" value="Unassembled WGS sequence"/>
</dbReference>
<keyword evidence="1" id="KW-0812">Transmembrane</keyword>
<proteinExistence type="predicted"/>
<dbReference type="EMBL" id="WOTB01000002">
    <property type="protein sequence ID" value="NHN83432.1"/>
    <property type="molecule type" value="Genomic_DNA"/>
</dbReference>
<comment type="caution">
    <text evidence="2">The sequence shown here is derived from an EMBL/GenBank/DDBJ whole genome shotgun (WGS) entry which is preliminary data.</text>
</comment>
<keyword evidence="1" id="KW-1133">Transmembrane helix</keyword>
<reference evidence="2 3" key="1">
    <citation type="journal article" date="2020" name="Int. J. Syst. Evol. Microbiol.">
        <title>Novel acetic acid bacteria from cider fermentations: Acetobacter conturbans sp. nov. and Acetobacter fallax sp. nov.</title>
        <authorList>
            <person name="Sombolestani A.S."/>
            <person name="Cleenwerck I."/>
            <person name="Cnockaert M."/>
            <person name="Borremans W."/>
            <person name="Wieme A.D."/>
            <person name="De Vuyst L."/>
            <person name="Vandamme P."/>
        </authorList>
    </citation>
    <scope>NUCLEOTIDE SEQUENCE [LARGE SCALE GENOMIC DNA]</scope>
    <source>
        <strain evidence="2 3">LMG 30640</strain>
    </source>
</reference>
<protein>
    <submittedName>
        <fullName evidence="2">Uncharacterized protein</fullName>
    </submittedName>
</protein>
<evidence type="ECO:0000313" key="3">
    <source>
        <dbReference type="Proteomes" id="UP000635278"/>
    </source>
</evidence>
<keyword evidence="1" id="KW-0472">Membrane</keyword>
<dbReference type="RefSeq" id="WP_173581861.1">
    <property type="nucleotide sequence ID" value="NZ_WOTB01000002.1"/>
</dbReference>
<sequence length="129" mass="13804">MHRFLPPVAVFLVFLVCALISRLIPLPAWIATGTDLAGAAISALVTALALRRPEILPHAAASEAAKPATESATAEISPKLRHDLRGIISPAVLCADQLSMHQDELVRNRAEQILEALDRATDRLKATNG</sequence>
<evidence type="ECO:0000313" key="2">
    <source>
        <dbReference type="EMBL" id="NHN83432.1"/>
    </source>
</evidence>
<feature type="transmembrane region" description="Helical" evidence="1">
    <location>
        <begin position="28"/>
        <end position="50"/>
    </location>
</feature>
<keyword evidence="3" id="KW-1185">Reference proteome</keyword>
<accession>A0ABX0JJI0</accession>
<evidence type="ECO:0000256" key="1">
    <source>
        <dbReference type="SAM" id="Phobius"/>
    </source>
</evidence>
<organism evidence="2 3">
    <name type="scientific">Acetobacter musti</name>
    <dbReference type="NCBI Taxonomy" id="864732"/>
    <lineage>
        <taxon>Bacteria</taxon>
        <taxon>Pseudomonadati</taxon>
        <taxon>Pseudomonadota</taxon>
        <taxon>Alphaproteobacteria</taxon>
        <taxon>Acetobacterales</taxon>
        <taxon>Acetobacteraceae</taxon>
        <taxon>Acetobacter</taxon>
    </lineage>
</organism>
<gene>
    <name evidence="2" type="ORF">GOB93_02105</name>
</gene>
<name>A0ABX0JJI0_9PROT</name>